<gene>
    <name evidence="7" type="ORF">ACA1_053610</name>
</gene>
<dbReference type="GO" id="GO:0000479">
    <property type="term" value="P:endonucleolytic cleavage of tricistronic rRNA transcript (SSU-rRNA, 5.8S rRNA, LSU-rRNA)"/>
    <property type="evidence" value="ECO:0007669"/>
    <property type="project" value="TreeGrafter"/>
</dbReference>
<evidence type="ECO:0000256" key="3">
    <source>
        <dbReference type="ARBA" id="ARBA00022517"/>
    </source>
</evidence>
<evidence type="ECO:0000313" key="7">
    <source>
        <dbReference type="EMBL" id="ELR20627.1"/>
    </source>
</evidence>
<dbReference type="Gene3D" id="3.30.360.20">
    <property type="entry name" value="RNA 3'-terminal phosphate cyclase, insert domain"/>
    <property type="match status" value="1"/>
</dbReference>
<evidence type="ECO:0000313" key="8">
    <source>
        <dbReference type="Proteomes" id="UP000011083"/>
    </source>
</evidence>
<dbReference type="OrthoDB" id="1911237at2759"/>
<comment type="subcellular location">
    <subcellularLocation>
        <location evidence="1">Nucleus</location>
        <location evidence="1">Nucleolus</location>
    </subcellularLocation>
</comment>
<evidence type="ECO:0000259" key="6">
    <source>
        <dbReference type="Pfam" id="PF05189"/>
    </source>
</evidence>
<evidence type="ECO:0000259" key="5">
    <source>
        <dbReference type="Pfam" id="PF01137"/>
    </source>
</evidence>
<reference evidence="7 8" key="1">
    <citation type="journal article" date="2013" name="Genome Biol.">
        <title>Genome of Acanthamoeba castellanii highlights extensive lateral gene transfer and early evolution of tyrosine kinase signaling.</title>
        <authorList>
            <person name="Clarke M."/>
            <person name="Lohan A.J."/>
            <person name="Liu B."/>
            <person name="Lagkouvardos I."/>
            <person name="Roy S."/>
            <person name="Zafar N."/>
            <person name="Bertelli C."/>
            <person name="Schilde C."/>
            <person name="Kianianmomeni A."/>
            <person name="Burglin T.R."/>
            <person name="Frech C."/>
            <person name="Turcotte B."/>
            <person name="Kopec K.O."/>
            <person name="Synnott J.M."/>
            <person name="Choo C."/>
            <person name="Paponov I."/>
            <person name="Finkler A."/>
            <person name="Soon Heng Tan C."/>
            <person name="Hutchins A.P."/>
            <person name="Weinmeier T."/>
            <person name="Rattei T."/>
            <person name="Chu J.S."/>
            <person name="Gimenez G."/>
            <person name="Irimia M."/>
            <person name="Rigden D.J."/>
            <person name="Fitzpatrick D.A."/>
            <person name="Lorenzo-Morales J."/>
            <person name="Bateman A."/>
            <person name="Chiu C.H."/>
            <person name="Tang P."/>
            <person name="Hegemann P."/>
            <person name="Fromm H."/>
            <person name="Raoult D."/>
            <person name="Greub G."/>
            <person name="Miranda-Saavedra D."/>
            <person name="Chen N."/>
            <person name="Nash P."/>
            <person name="Ginger M.L."/>
            <person name="Horn M."/>
            <person name="Schaap P."/>
            <person name="Caler L."/>
            <person name="Loftus B."/>
        </authorList>
    </citation>
    <scope>NUCLEOTIDE SEQUENCE [LARGE SCALE GENOMIC DNA]</scope>
    <source>
        <strain evidence="7 8">Neff</strain>
    </source>
</reference>
<dbReference type="RefSeq" id="XP_004344030.1">
    <property type="nucleotide sequence ID" value="XM_004343980.1"/>
</dbReference>
<dbReference type="InterPro" id="IPR013791">
    <property type="entry name" value="RNA3'-term_phos_cycl_insert"/>
</dbReference>
<dbReference type="KEGG" id="acan:ACA1_053610"/>
<dbReference type="OMA" id="YTDQNKG"/>
<dbReference type="InterPro" id="IPR020719">
    <property type="entry name" value="RNA3'_term_phos_cycl-like_CS"/>
</dbReference>
<dbReference type="Pfam" id="PF01137">
    <property type="entry name" value="RTC"/>
    <property type="match status" value="1"/>
</dbReference>
<dbReference type="PANTHER" id="PTHR11096:SF1">
    <property type="entry name" value="RNA 3'-TERMINAL PHOSPHATE CYCLASE-LIKE PROTEIN"/>
    <property type="match status" value="1"/>
</dbReference>
<dbReference type="PIRSF" id="PIRSF005378">
    <property type="entry name" value="RNA3'_term_phos_cycl_euk"/>
    <property type="match status" value="1"/>
</dbReference>
<dbReference type="GO" id="GO:0004521">
    <property type="term" value="F:RNA endonuclease activity"/>
    <property type="evidence" value="ECO:0007669"/>
    <property type="project" value="TreeGrafter"/>
</dbReference>
<keyword evidence="8" id="KW-1185">Reference proteome</keyword>
<dbReference type="GO" id="GO:0005730">
    <property type="term" value="C:nucleolus"/>
    <property type="evidence" value="ECO:0007669"/>
    <property type="project" value="UniProtKB-SubCell"/>
</dbReference>
<feature type="domain" description="RNA 3'-terminal phosphate cyclase insert" evidence="6">
    <location>
        <begin position="176"/>
        <end position="275"/>
    </location>
</feature>
<feature type="domain" description="RNA 3'-terminal phosphate cyclase" evidence="5">
    <location>
        <begin position="3"/>
        <end position="329"/>
    </location>
</feature>
<name>L8H5Z7_ACACF</name>
<dbReference type="Pfam" id="PF05189">
    <property type="entry name" value="RTC_insert"/>
    <property type="match status" value="1"/>
</dbReference>
<dbReference type="GeneID" id="14921495"/>
<dbReference type="NCBIfam" id="TIGR03400">
    <property type="entry name" value="18S_RNA_Rcl1p"/>
    <property type="match status" value="1"/>
</dbReference>
<keyword evidence="4" id="KW-0539">Nucleus</keyword>
<dbReference type="STRING" id="1257118.L8H5Z7"/>
<evidence type="ECO:0000256" key="4">
    <source>
        <dbReference type="ARBA" id="ARBA00023242"/>
    </source>
</evidence>
<dbReference type="InterPro" id="IPR023797">
    <property type="entry name" value="RNA3'_phos_cyclase_dom"/>
</dbReference>
<dbReference type="Proteomes" id="UP000011083">
    <property type="component" value="Unassembled WGS sequence"/>
</dbReference>
<evidence type="ECO:0000256" key="1">
    <source>
        <dbReference type="ARBA" id="ARBA00004604"/>
    </source>
</evidence>
<dbReference type="EMBL" id="KB007909">
    <property type="protein sequence ID" value="ELR20627.1"/>
    <property type="molecule type" value="Genomic_DNA"/>
</dbReference>
<organism evidence="7 8">
    <name type="scientific">Acanthamoeba castellanii (strain ATCC 30010 / Neff)</name>
    <dbReference type="NCBI Taxonomy" id="1257118"/>
    <lineage>
        <taxon>Eukaryota</taxon>
        <taxon>Amoebozoa</taxon>
        <taxon>Discosea</taxon>
        <taxon>Longamoebia</taxon>
        <taxon>Centramoebida</taxon>
        <taxon>Acanthamoebidae</taxon>
        <taxon>Acanthamoeba</taxon>
    </lineage>
</organism>
<dbReference type="PANTHER" id="PTHR11096">
    <property type="entry name" value="RNA 3' TERMINAL PHOSPHATE CYCLASE"/>
    <property type="match status" value="1"/>
</dbReference>
<dbReference type="InterPro" id="IPR000228">
    <property type="entry name" value="RNA3'_term_phos_cyc"/>
</dbReference>
<dbReference type="PROSITE" id="PS01287">
    <property type="entry name" value="RTC"/>
    <property type="match status" value="1"/>
</dbReference>
<dbReference type="Gene3D" id="3.65.10.20">
    <property type="entry name" value="RNA 3'-terminal phosphate cyclase domain"/>
    <property type="match status" value="1"/>
</dbReference>
<sequence>MLKYEGGRYFRQKIICATLAGKSVKLSNVRLEEENVGLADHEVHFLRLMETVTNGCVVQINHTGTQLRYKPGVIMGGSHTFDCGLDRSIGYFLEGLVCLAPFAKKPFNITLTGITNDDKDISVDMFRTVTLPLLKYFGIEEDLELKINRRGAAPKGGGEILFRCPVVRTLKPCSLVEPGKMVKIRGIVYSTRISPSIGNRVVDTAKEILVGFTPNVYIYTDNYSKKEAGLSPGYAVTLVAESDSGCVLSAEYCAKPQQLPEDVGKQAAHLLLQEVLQGGCVDSSNQFLVVLFMALCPEDLSSIKVGKLSPYTIEMLRHLRDFFGIKFKVDPDPDTKTVQLSCLGVGFINYSKAGI</sequence>
<comment type="similarity">
    <text evidence="2">Belongs to the RNA 3'-terminal cyclase family. Type 2 subfamily.</text>
</comment>
<evidence type="ECO:0000256" key="2">
    <source>
        <dbReference type="ARBA" id="ARBA00007089"/>
    </source>
</evidence>
<dbReference type="AlphaFoldDB" id="L8H5Z7"/>
<dbReference type="InterPro" id="IPR016443">
    <property type="entry name" value="RNA3'_term_phos_cyc_type_2"/>
</dbReference>
<dbReference type="SUPFAM" id="SSF55205">
    <property type="entry name" value="EPT/RTPC-like"/>
    <property type="match status" value="1"/>
</dbReference>
<dbReference type="CDD" id="cd00875">
    <property type="entry name" value="RNA_Cyclase_Class_I"/>
    <property type="match status" value="1"/>
</dbReference>
<dbReference type="InterPro" id="IPR013792">
    <property type="entry name" value="RNA3'P_cycl/enolpyr_Trfase_a/b"/>
</dbReference>
<keyword evidence="3" id="KW-0690">Ribosome biogenesis</keyword>
<dbReference type="InterPro" id="IPR036553">
    <property type="entry name" value="RPTC_insert"/>
</dbReference>
<dbReference type="VEuPathDB" id="AmoebaDB:ACA1_053610"/>
<protein>
    <submittedName>
        <fullName evidence="7">RNA 3'terminal phosphate cyclase</fullName>
    </submittedName>
</protein>
<accession>L8H5Z7</accession>
<dbReference type="InterPro" id="IPR037136">
    <property type="entry name" value="RNA3'_phos_cyclase_dom_sf"/>
</dbReference>
<proteinExistence type="inferred from homology"/>